<keyword evidence="2" id="KW-1185">Reference proteome</keyword>
<organism evidence="1 2">
    <name type="scientific">Plectosphaerella plurivora</name>
    <dbReference type="NCBI Taxonomy" id="936078"/>
    <lineage>
        <taxon>Eukaryota</taxon>
        <taxon>Fungi</taxon>
        <taxon>Dikarya</taxon>
        <taxon>Ascomycota</taxon>
        <taxon>Pezizomycotina</taxon>
        <taxon>Sordariomycetes</taxon>
        <taxon>Hypocreomycetidae</taxon>
        <taxon>Glomerellales</taxon>
        <taxon>Plectosphaerellaceae</taxon>
        <taxon>Plectosphaerella</taxon>
    </lineage>
</organism>
<dbReference type="OrthoDB" id="5343383at2759"/>
<proteinExistence type="predicted"/>
<name>A0A9P9AHC2_9PEZI</name>
<dbReference type="AlphaFoldDB" id="A0A9P9AHC2"/>
<reference evidence="1" key="1">
    <citation type="journal article" date="2021" name="Nat. Commun.">
        <title>Genetic determinants of endophytism in the Arabidopsis root mycobiome.</title>
        <authorList>
            <person name="Mesny F."/>
            <person name="Miyauchi S."/>
            <person name="Thiergart T."/>
            <person name="Pickel B."/>
            <person name="Atanasova L."/>
            <person name="Karlsson M."/>
            <person name="Huettel B."/>
            <person name="Barry K.W."/>
            <person name="Haridas S."/>
            <person name="Chen C."/>
            <person name="Bauer D."/>
            <person name="Andreopoulos W."/>
            <person name="Pangilinan J."/>
            <person name="LaButti K."/>
            <person name="Riley R."/>
            <person name="Lipzen A."/>
            <person name="Clum A."/>
            <person name="Drula E."/>
            <person name="Henrissat B."/>
            <person name="Kohler A."/>
            <person name="Grigoriev I.V."/>
            <person name="Martin F.M."/>
            <person name="Hacquard S."/>
        </authorList>
    </citation>
    <scope>NUCLEOTIDE SEQUENCE</scope>
    <source>
        <strain evidence="1">MPI-SDFR-AT-0117</strain>
    </source>
</reference>
<protein>
    <submittedName>
        <fullName evidence="1">Uncharacterized protein</fullName>
    </submittedName>
</protein>
<sequence length="180" mass="20726">MHATPIVDYRLSYIHDAIYGDELEIKPEPFTDRDPPMPASCVCIATSLTSNGYSVVVDTEDGYVYWADAQGRHDEPAPALNETLERFDDDEANEWRRYGTNVYNPADFFKLCKQRWREMRWIALEPDHISAVPTYAGNYDFIPGHVVKTRLLRQVGWPGDGEGRDWDRERFLALAKEANP</sequence>
<dbReference type="EMBL" id="JAGSXJ010000001">
    <property type="protein sequence ID" value="KAH6697580.1"/>
    <property type="molecule type" value="Genomic_DNA"/>
</dbReference>
<evidence type="ECO:0000313" key="1">
    <source>
        <dbReference type="EMBL" id="KAH6697580.1"/>
    </source>
</evidence>
<comment type="caution">
    <text evidence="1">The sequence shown here is derived from an EMBL/GenBank/DDBJ whole genome shotgun (WGS) entry which is preliminary data.</text>
</comment>
<dbReference type="Proteomes" id="UP000770015">
    <property type="component" value="Unassembled WGS sequence"/>
</dbReference>
<accession>A0A9P9AHC2</accession>
<evidence type="ECO:0000313" key="2">
    <source>
        <dbReference type="Proteomes" id="UP000770015"/>
    </source>
</evidence>
<gene>
    <name evidence="1" type="ORF">F5X68DRAFT_239028</name>
</gene>